<keyword evidence="10" id="KW-0325">Glycoprotein</keyword>
<dbReference type="InterPro" id="IPR022308">
    <property type="entry name" value="SV2"/>
</dbReference>
<dbReference type="InterPro" id="IPR020846">
    <property type="entry name" value="MFS_dom"/>
</dbReference>
<dbReference type="Pfam" id="PF23894">
    <property type="entry name" value="LD_SV2"/>
    <property type="match status" value="1"/>
</dbReference>
<keyword evidence="7 14" id="KW-1133">Transmembrane helix</keyword>
<keyword evidence="9 14" id="KW-0472">Membrane</keyword>
<feature type="transmembrane region" description="Helical" evidence="14">
    <location>
        <begin position="317"/>
        <end position="336"/>
    </location>
</feature>
<keyword evidence="5 14" id="KW-0812">Transmembrane</keyword>
<evidence type="ECO:0000256" key="4">
    <source>
        <dbReference type="ARBA" id="ARBA00022553"/>
    </source>
</evidence>
<evidence type="ECO:0000256" key="3">
    <source>
        <dbReference type="ARBA" id="ARBA00022448"/>
    </source>
</evidence>
<dbReference type="GO" id="GO:0006836">
    <property type="term" value="P:neurotransmitter transport"/>
    <property type="evidence" value="ECO:0007669"/>
    <property type="project" value="UniProtKB-KW"/>
</dbReference>
<dbReference type="Gene3D" id="1.20.1250.20">
    <property type="entry name" value="MFS general substrate transporter like domains"/>
    <property type="match status" value="2"/>
</dbReference>
<dbReference type="NCBIfam" id="TIGR01299">
    <property type="entry name" value="synapt_SV2"/>
    <property type="match status" value="1"/>
</dbReference>
<dbReference type="CDD" id="cd17440">
    <property type="entry name" value="MFS_SV2C"/>
    <property type="match status" value="1"/>
</dbReference>
<evidence type="ECO:0000259" key="15">
    <source>
        <dbReference type="PROSITE" id="PS50850"/>
    </source>
</evidence>
<evidence type="ECO:0000256" key="13">
    <source>
        <dbReference type="SAM" id="MobiDB-lite"/>
    </source>
</evidence>
<feature type="transmembrane region" description="Helical" evidence="14">
    <location>
        <begin position="216"/>
        <end position="233"/>
    </location>
</feature>
<dbReference type="SUPFAM" id="SSF103473">
    <property type="entry name" value="MFS general substrate transporter"/>
    <property type="match status" value="2"/>
</dbReference>
<keyword evidence="8" id="KW-0770">Synapse</keyword>
<dbReference type="GO" id="GO:0022857">
    <property type="term" value="F:transmembrane transporter activity"/>
    <property type="evidence" value="ECO:0007669"/>
    <property type="project" value="InterPro"/>
</dbReference>
<dbReference type="InterPro" id="IPR036259">
    <property type="entry name" value="MFS_trans_sf"/>
</dbReference>
<keyword evidence="4" id="KW-0597">Phosphoprotein</keyword>
<feature type="transmembrane region" description="Helical" evidence="14">
    <location>
        <begin position="432"/>
        <end position="450"/>
    </location>
</feature>
<evidence type="ECO:0000313" key="16">
    <source>
        <dbReference type="EMBL" id="NWY69073.1"/>
    </source>
</evidence>
<comment type="caution">
    <text evidence="16">The sequence shown here is derived from an EMBL/GenBank/DDBJ whole genome shotgun (WGS) entry which is preliminary data.</text>
</comment>
<evidence type="ECO:0000256" key="11">
    <source>
        <dbReference type="ARBA" id="ARBA00023329"/>
    </source>
</evidence>
<evidence type="ECO:0000256" key="14">
    <source>
        <dbReference type="SAM" id="Phobius"/>
    </source>
</evidence>
<dbReference type="PROSITE" id="PS00217">
    <property type="entry name" value="SUGAR_TRANSPORT_2"/>
    <property type="match status" value="1"/>
</dbReference>
<name>A0A7K7GHU9_ERIRU</name>
<feature type="coiled-coil region" evidence="12">
    <location>
        <begin position="109"/>
        <end position="136"/>
    </location>
</feature>
<feature type="transmembrane region" description="Helical" evidence="14">
    <location>
        <begin position="576"/>
        <end position="599"/>
    </location>
</feature>
<reference evidence="16 17" key="1">
    <citation type="submission" date="2019-09" db="EMBL/GenBank/DDBJ databases">
        <title>Bird 10,000 Genomes (B10K) Project - Family phase.</title>
        <authorList>
            <person name="Zhang G."/>
        </authorList>
    </citation>
    <scope>NUCLEOTIDE SEQUENCE [LARGE SCALE GENOMIC DNA]</scope>
    <source>
        <strain evidence="16">OUT-0015</strain>
        <tissue evidence="16">Blood</tissue>
    </source>
</reference>
<dbReference type="PANTHER" id="PTHR23511">
    <property type="entry name" value="SYNAPTIC VESICLE GLYCOPROTEIN 2"/>
    <property type="match status" value="1"/>
</dbReference>
<dbReference type="Proteomes" id="UP000529965">
    <property type="component" value="Unassembled WGS sequence"/>
</dbReference>
<feature type="transmembrane region" description="Helical" evidence="14">
    <location>
        <begin position="239"/>
        <end position="263"/>
    </location>
</feature>
<dbReference type="FunFam" id="2.160.20.80:FF:000001">
    <property type="entry name" value="Synaptic vesicle glycoprotein 2A"/>
    <property type="match status" value="1"/>
</dbReference>
<dbReference type="InterPro" id="IPR055415">
    <property type="entry name" value="LD_SV2"/>
</dbReference>
<feature type="transmembrane region" description="Helical" evidence="14">
    <location>
        <begin position="148"/>
        <end position="173"/>
    </location>
</feature>
<evidence type="ECO:0000256" key="10">
    <source>
        <dbReference type="ARBA" id="ARBA00023180"/>
    </source>
</evidence>
<evidence type="ECO:0000256" key="5">
    <source>
        <dbReference type="ARBA" id="ARBA00022692"/>
    </source>
</evidence>
<evidence type="ECO:0000256" key="12">
    <source>
        <dbReference type="SAM" id="Coils"/>
    </source>
</evidence>
<feature type="transmembrane region" description="Helical" evidence="14">
    <location>
        <begin position="185"/>
        <end position="204"/>
    </location>
</feature>
<dbReference type="InterPro" id="IPR005829">
    <property type="entry name" value="Sugar_transporter_CS"/>
</dbReference>
<dbReference type="Pfam" id="PF07690">
    <property type="entry name" value="MFS_1"/>
    <property type="match status" value="1"/>
</dbReference>
<dbReference type="GO" id="GO:0007268">
    <property type="term" value="P:chemical synaptic transmission"/>
    <property type="evidence" value="ECO:0007669"/>
    <property type="project" value="InterPro"/>
</dbReference>
<dbReference type="InterPro" id="IPR011701">
    <property type="entry name" value="MFS"/>
</dbReference>
<feature type="non-terminal residue" evidence="16">
    <location>
        <position position="1"/>
    </location>
</feature>
<feature type="transmembrane region" description="Helical" evidence="14">
    <location>
        <begin position="694"/>
        <end position="714"/>
    </location>
</feature>
<protein>
    <submittedName>
        <fullName evidence="16">SV2C protein</fullName>
    </submittedName>
</protein>
<dbReference type="EMBL" id="VZSK01001070">
    <property type="protein sequence ID" value="NWY69073.1"/>
    <property type="molecule type" value="Genomic_DNA"/>
</dbReference>
<feature type="transmembrane region" description="Helical" evidence="14">
    <location>
        <begin position="606"/>
        <end position="625"/>
    </location>
</feature>
<accession>A0A7K7GHU9</accession>
<dbReference type="Pfam" id="PF00083">
    <property type="entry name" value="Sugar_tr"/>
    <property type="match status" value="1"/>
</dbReference>
<dbReference type="InterPro" id="IPR005828">
    <property type="entry name" value="MFS_sugar_transport-like"/>
</dbReference>
<sequence length="723" mass="82226">MEDTYKDRTSLVKGAKDIAKEVKRQAVKKVNKAVDKAQDGYTQRSYNRFQDEEDDDDYYGHGVEANDDEGSSEATEGHDEDDEIYEGEYQGIPNMGQGKDNMVALGQSVRDEYKDRHELETERKADEEELAQQYELIIQECGHGRFQWALFFVLGMALMADGVEVFVVGFVLPSAETDMCIPNSGSGWLGNIVYLGMMVGAFFWGGLADKVGRRQSLLICMSVNGFFAFLSSFVQGYGFFLFCRLFSGFGIGGAMPTVFSYFSEVLAREKRGEHLSWLCMFWMIGGIYASAMAWAIIPHYGWSFSMGSAYQFHSWRVFVIVCALPCVSSVVALTFMPESPRFLLEVGKHDEAWMILKQIHDTNMRARGQPEKVFTVTRIKTPKQIDELIEIESDTGTWYRRCFVRIRTELYGIWLTFMRCFNYPVKDNTIKLTAVWFTLSFGYYGLSVWFPDVIKHLQSDEYASRVKHFRNEEVSHFVFNFTLENQIHSNGEYINDRFIMMKFKSVTFEDSLFKNCVFEDITSLNTYFRNCTFVNTTFYNTDLEQYKFVDSELINCTFFHVRTGCQISFDDDYSAYWIYFVNFLGTLAVLPGNIVSALLMDRIGRLTMLGGSMVLSGISCFFLWFGTSESMMIGMLCLYNGLTISAWNSLDVITVELYPTDRRATGFGFLNALCKAAAVLGNLIFGSLVGITKAIPILLASTVLVCGGLVGLRLPDTRTQVLM</sequence>
<evidence type="ECO:0000256" key="2">
    <source>
        <dbReference type="ARBA" id="ARBA00008335"/>
    </source>
</evidence>
<comment type="subcellular location">
    <subcellularLocation>
        <location evidence="1">Cytoplasmic vesicle</location>
        <location evidence="1">Secretory vesicle</location>
        <location evidence="1">Synaptic vesicle membrane</location>
        <topology evidence="1">Multi-pass membrane protein</topology>
    </subcellularLocation>
</comment>
<evidence type="ECO:0000256" key="7">
    <source>
        <dbReference type="ARBA" id="ARBA00022989"/>
    </source>
</evidence>
<dbReference type="AlphaFoldDB" id="A0A7K7GHU9"/>
<keyword evidence="6" id="KW-0532">Neurotransmitter transport</keyword>
<organism evidence="16 17">
    <name type="scientific">Erithacus rubecula</name>
    <name type="common">European robin</name>
    <dbReference type="NCBI Taxonomy" id="37610"/>
    <lineage>
        <taxon>Eukaryota</taxon>
        <taxon>Metazoa</taxon>
        <taxon>Chordata</taxon>
        <taxon>Craniata</taxon>
        <taxon>Vertebrata</taxon>
        <taxon>Euteleostomi</taxon>
        <taxon>Archelosauria</taxon>
        <taxon>Archosauria</taxon>
        <taxon>Dinosauria</taxon>
        <taxon>Saurischia</taxon>
        <taxon>Theropoda</taxon>
        <taxon>Coelurosauria</taxon>
        <taxon>Aves</taxon>
        <taxon>Neognathae</taxon>
        <taxon>Neoaves</taxon>
        <taxon>Telluraves</taxon>
        <taxon>Australaves</taxon>
        <taxon>Passeriformes</taxon>
        <taxon>Turdidae</taxon>
        <taxon>Erithacus</taxon>
    </lineage>
</organism>
<dbReference type="PANTHER" id="PTHR23511:SF6">
    <property type="entry name" value="SYNAPTIC VESICLE GLYCOPROTEIN 2C"/>
    <property type="match status" value="1"/>
</dbReference>
<feature type="transmembrane region" description="Helical" evidence="14">
    <location>
        <begin position="631"/>
        <end position="655"/>
    </location>
</feature>
<dbReference type="PROSITE" id="PS50850">
    <property type="entry name" value="MFS"/>
    <property type="match status" value="1"/>
</dbReference>
<dbReference type="FunFam" id="1.20.1250.20:FF:000009">
    <property type="entry name" value="Synaptic vesicle glycoprotein 2A"/>
    <property type="match status" value="1"/>
</dbReference>
<comment type="similarity">
    <text evidence="2">Belongs to the major facilitator superfamily.</text>
</comment>
<feature type="region of interest" description="Disordered" evidence="13">
    <location>
        <begin position="27"/>
        <end position="80"/>
    </location>
</feature>
<feature type="non-terminal residue" evidence="16">
    <location>
        <position position="723"/>
    </location>
</feature>
<keyword evidence="17" id="KW-1185">Reference proteome</keyword>
<gene>
    <name evidence="16" type="primary">Sv2c</name>
    <name evidence="16" type="ORF">ERIRUB_R04805</name>
</gene>
<evidence type="ECO:0000313" key="17">
    <source>
        <dbReference type="Proteomes" id="UP000529965"/>
    </source>
</evidence>
<evidence type="ECO:0000256" key="8">
    <source>
        <dbReference type="ARBA" id="ARBA00023018"/>
    </source>
</evidence>
<proteinExistence type="inferred from homology"/>
<evidence type="ECO:0000256" key="6">
    <source>
        <dbReference type="ARBA" id="ARBA00022775"/>
    </source>
</evidence>
<dbReference type="FunFam" id="1.20.1250.20:FF:000721">
    <property type="entry name" value="Synaptic vesicle glycoprotein 2C"/>
    <property type="match status" value="1"/>
</dbReference>
<dbReference type="SUPFAM" id="SSF141571">
    <property type="entry name" value="Pentapeptide repeat-like"/>
    <property type="match status" value="1"/>
</dbReference>
<feature type="domain" description="Major facilitator superfamily (MFS) profile" evidence="15">
    <location>
        <begin position="150"/>
        <end position="718"/>
    </location>
</feature>
<feature type="transmembrane region" description="Helical" evidence="14">
    <location>
        <begin position="275"/>
        <end position="297"/>
    </location>
</feature>
<keyword evidence="12" id="KW-0175">Coiled coil</keyword>
<keyword evidence="11" id="KW-0968">Cytoplasmic vesicle</keyword>
<keyword evidence="3" id="KW-0813">Transport</keyword>
<evidence type="ECO:0000256" key="1">
    <source>
        <dbReference type="ARBA" id="ARBA00004644"/>
    </source>
</evidence>
<dbReference type="Gene3D" id="2.160.20.80">
    <property type="entry name" value="E3 ubiquitin-protein ligase SopA"/>
    <property type="match status" value="1"/>
</dbReference>
<feature type="transmembrane region" description="Helical" evidence="14">
    <location>
        <begin position="667"/>
        <end position="688"/>
    </location>
</feature>
<dbReference type="GO" id="GO:0030672">
    <property type="term" value="C:synaptic vesicle membrane"/>
    <property type="evidence" value="ECO:0007669"/>
    <property type="project" value="UniProtKB-SubCell"/>
</dbReference>
<evidence type="ECO:0000256" key="9">
    <source>
        <dbReference type="ARBA" id="ARBA00023136"/>
    </source>
</evidence>